<dbReference type="PROSITE" id="PS51402">
    <property type="entry name" value="CATALASE_3"/>
    <property type="match status" value="1"/>
</dbReference>
<evidence type="ECO:0000256" key="3">
    <source>
        <dbReference type="ARBA" id="ARBA00022559"/>
    </source>
</evidence>
<evidence type="ECO:0000256" key="6">
    <source>
        <dbReference type="ARBA" id="ARBA00023002"/>
    </source>
</evidence>
<dbReference type="GO" id="GO:0042744">
    <property type="term" value="P:hydrogen peroxide catabolic process"/>
    <property type="evidence" value="ECO:0007669"/>
    <property type="project" value="UniProtKB-KW"/>
</dbReference>
<dbReference type="GO" id="GO:0005829">
    <property type="term" value="C:cytosol"/>
    <property type="evidence" value="ECO:0007669"/>
    <property type="project" value="TreeGrafter"/>
</dbReference>
<proteinExistence type="predicted"/>
<dbReference type="Proteomes" id="UP000254405">
    <property type="component" value="Unassembled WGS sequence"/>
</dbReference>
<evidence type="ECO:0000256" key="7">
    <source>
        <dbReference type="ARBA" id="ARBA00023004"/>
    </source>
</evidence>
<dbReference type="InterPro" id="IPR020835">
    <property type="entry name" value="Catalase_sf"/>
</dbReference>
<organism evidence="10 11">
    <name type="scientific">Escherichia coli</name>
    <dbReference type="NCBI Taxonomy" id="562"/>
    <lineage>
        <taxon>Bacteria</taxon>
        <taxon>Pseudomonadati</taxon>
        <taxon>Pseudomonadota</taxon>
        <taxon>Gammaproteobacteria</taxon>
        <taxon>Enterobacterales</taxon>
        <taxon>Enterobacteriaceae</taxon>
        <taxon>Escherichia</taxon>
    </lineage>
</organism>
<dbReference type="PANTHER" id="PTHR42821">
    <property type="entry name" value="CATALASE"/>
    <property type="match status" value="1"/>
</dbReference>
<evidence type="ECO:0000256" key="4">
    <source>
        <dbReference type="ARBA" id="ARBA00022617"/>
    </source>
</evidence>
<evidence type="ECO:0000259" key="9">
    <source>
        <dbReference type="SMART" id="SM01060"/>
    </source>
</evidence>
<dbReference type="SMART" id="SM01060">
    <property type="entry name" value="Catalase"/>
    <property type="match status" value="1"/>
</dbReference>
<evidence type="ECO:0000256" key="8">
    <source>
        <dbReference type="ARBA" id="ARBA00023324"/>
    </source>
</evidence>
<sequence>MIKTHWRAGNRGPTLLEDFILREKITTLTMERIPERIVHARGSAAHGYFQPYKSLSDITKADFLSDPNKITPVFVRFSTVQGGAGSADTVRDIRGFATKFYTERVFLTSLAITRQSSLSRMRINSPILFMR</sequence>
<dbReference type="InterPro" id="IPR011614">
    <property type="entry name" value="Catalase_core"/>
</dbReference>
<dbReference type="GO" id="GO:0020037">
    <property type="term" value="F:heme binding"/>
    <property type="evidence" value="ECO:0007669"/>
    <property type="project" value="InterPro"/>
</dbReference>
<keyword evidence="7" id="KW-0408">Iron</keyword>
<gene>
    <name evidence="10" type="primary">katE_2</name>
    <name evidence="10" type="ORF">NCTC8985_00854</name>
</gene>
<accession>A0A376TEG9</accession>
<evidence type="ECO:0000256" key="1">
    <source>
        <dbReference type="ARBA" id="ARBA00001971"/>
    </source>
</evidence>
<feature type="domain" description="Catalase core" evidence="9">
    <location>
        <begin position="3"/>
        <end position="131"/>
    </location>
</feature>
<reference evidence="10 11" key="1">
    <citation type="submission" date="2018-06" db="EMBL/GenBank/DDBJ databases">
        <authorList>
            <consortium name="Pathogen Informatics"/>
            <person name="Doyle S."/>
        </authorList>
    </citation>
    <scope>NUCLEOTIDE SEQUENCE [LARGE SCALE GENOMIC DNA]</scope>
    <source>
        <strain evidence="10 11">NCTC8985</strain>
    </source>
</reference>
<dbReference type="EC" id="1.11.1.6" evidence="2"/>
<keyword evidence="5" id="KW-0479">Metal-binding</keyword>
<evidence type="ECO:0000256" key="5">
    <source>
        <dbReference type="ARBA" id="ARBA00022723"/>
    </source>
</evidence>
<keyword evidence="8" id="KW-0376">Hydrogen peroxide</keyword>
<dbReference type="GO" id="GO:0046872">
    <property type="term" value="F:metal ion binding"/>
    <property type="evidence" value="ECO:0007669"/>
    <property type="project" value="UniProtKB-KW"/>
</dbReference>
<dbReference type="EMBL" id="UGCO01000001">
    <property type="protein sequence ID" value="STI75624.1"/>
    <property type="molecule type" value="Genomic_DNA"/>
</dbReference>
<dbReference type="PRINTS" id="PR00067">
    <property type="entry name" value="CATALASE"/>
</dbReference>
<dbReference type="AlphaFoldDB" id="A0A376TEG9"/>
<dbReference type="InterPro" id="IPR024712">
    <property type="entry name" value="Catalase_clade2"/>
</dbReference>
<comment type="cofactor">
    <cofactor evidence="1">
        <name>heme</name>
        <dbReference type="ChEBI" id="CHEBI:30413"/>
    </cofactor>
</comment>
<dbReference type="InterPro" id="IPR018028">
    <property type="entry name" value="Catalase"/>
</dbReference>
<keyword evidence="6 10" id="KW-0560">Oxidoreductase</keyword>
<dbReference type="SUPFAM" id="SSF56634">
    <property type="entry name" value="Heme-dependent catalase-like"/>
    <property type="match status" value="1"/>
</dbReference>
<evidence type="ECO:0000256" key="2">
    <source>
        <dbReference type="ARBA" id="ARBA00012314"/>
    </source>
</evidence>
<evidence type="ECO:0000313" key="11">
    <source>
        <dbReference type="Proteomes" id="UP000254405"/>
    </source>
</evidence>
<keyword evidence="3 10" id="KW-0575">Peroxidase</keyword>
<dbReference type="GO" id="GO:0004096">
    <property type="term" value="F:catalase activity"/>
    <property type="evidence" value="ECO:0007669"/>
    <property type="project" value="UniProtKB-EC"/>
</dbReference>
<protein>
    <recommendedName>
        <fullName evidence="2">catalase</fullName>
        <ecNumber evidence="2">1.11.1.6</ecNumber>
    </recommendedName>
</protein>
<evidence type="ECO:0000313" key="10">
    <source>
        <dbReference type="EMBL" id="STI75624.1"/>
    </source>
</evidence>
<name>A0A376TEG9_ECOLX</name>
<dbReference type="PANTHER" id="PTHR42821:SF1">
    <property type="entry name" value="CATALASE-B"/>
    <property type="match status" value="1"/>
</dbReference>
<dbReference type="Gene3D" id="2.40.180.10">
    <property type="entry name" value="Catalase core domain"/>
    <property type="match status" value="1"/>
</dbReference>
<keyword evidence="4" id="KW-0349">Heme</keyword>
<dbReference type="GO" id="GO:0006979">
    <property type="term" value="P:response to oxidative stress"/>
    <property type="evidence" value="ECO:0007669"/>
    <property type="project" value="InterPro"/>
</dbReference>
<dbReference type="Pfam" id="PF00199">
    <property type="entry name" value="Catalase"/>
    <property type="match status" value="1"/>
</dbReference>